<evidence type="ECO:0000256" key="1">
    <source>
        <dbReference type="ARBA" id="ARBA00009129"/>
    </source>
</evidence>
<dbReference type="KEGG" id="srd:SD10_13660"/>
<dbReference type="InterPro" id="IPR050423">
    <property type="entry name" value="UPF0337_stress_rsp"/>
</dbReference>
<dbReference type="AlphaFoldDB" id="A0A0E3ZWK1"/>
<protein>
    <submittedName>
        <fullName evidence="3">General stress protein CsbD</fullName>
    </submittedName>
</protein>
<dbReference type="InterPro" id="IPR036629">
    <property type="entry name" value="YjbJ_sf"/>
</dbReference>
<reference evidence="3 4" key="1">
    <citation type="journal article" date="2014" name="Curr. Microbiol.">
        <title>Spirosoma radiotolerans sp. nov., a gamma-radiation-resistant bacterium isolated from gamma ray-irradiated soil.</title>
        <authorList>
            <person name="Lee J.J."/>
            <person name="Srinivasan S."/>
            <person name="Lim S."/>
            <person name="Joe M."/>
            <person name="Im S."/>
            <person name="Bae S.I."/>
            <person name="Park K.R."/>
            <person name="Han J.H."/>
            <person name="Park S.H."/>
            <person name="Joo B.M."/>
            <person name="Park S.J."/>
            <person name="Kim M.K."/>
        </authorList>
    </citation>
    <scope>NUCLEOTIDE SEQUENCE [LARGE SCALE GENOMIC DNA]</scope>
    <source>
        <strain evidence="3 4">DG5A</strain>
    </source>
</reference>
<evidence type="ECO:0000313" key="3">
    <source>
        <dbReference type="EMBL" id="AKD55793.1"/>
    </source>
</evidence>
<dbReference type="PANTHER" id="PTHR34977:SF1">
    <property type="entry name" value="UPF0337 PROTEIN YJBJ"/>
    <property type="match status" value="1"/>
</dbReference>
<gene>
    <name evidence="3" type="ORF">SD10_13660</name>
</gene>
<dbReference type="STRING" id="1379870.SD10_13660"/>
<evidence type="ECO:0000313" key="4">
    <source>
        <dbReference type="Proteomes" id="UP000033054"/>
    </source>
</evidence>
<proteinExistence type="inferred from homology"/>
<dbReference type="PATRIC" id="fig|1379870.5.peg.2969"/>
<dbReference type="EMBL" id="CP010429">
    <property type="protein sequence ID" value="AKD55793.1"/>
    <property type="molecule type" value="Genomic_DNA"/>
</dbReference>
<dbReference type="OrthoDB" id="9796058at2"/>
<dbReference type="InterPro" id="IPR008462">
    <property type="entry name" value="CsbD"/>
</dbReference>
<organism evidence="3 4">
    <name type="scientific">Spirosoma radiotolerans</name>
    <dbReference type="NCBI Taxonomy" id="1379870"/>
    <lineage>
        <taxon>Bacteria</taxon>
        <taxon>Pseudomonadati</taxon>
        <taxon>Bacteroidota</taxon>
        <taxon>Cytophagia</taxon>
        <taxon>Cytophagales</taxon>
        <taxon>Cytophagaceae</taxon>
        <taxon>Spirosoma</taxon>
    </lineage>
</organism>
<keyword evidence="4" id="KW-1185">Reference proteome</keyword>
<feature type="domain" description="CsbD-like" evidence="2">
    <location>
        <begin position="5"/>
        <end position="55"/>
    </location>
</feature>
<dbReference type="Pfam" id="PF05532">
    <property type="entry name" value="CsbD"/>
    <property type="match status" value="1"/>
</dbReference>
<comment type="similarity">
    <text evidence="1">Belongs to the UPF0337 (CsbD) family.</text>
</comment>
<dbReference type="SUPFAM" id="SSF69047">
    <property type="entry name" value="Hypothetical protein YjbJ"/>
    <property type="match status" value="1"/>
</dbReference>
<name>A0A0E3ZWK1_9BACT</name>
<evidence type="ECO:0000259" key="2">
    <source>
        <dbReference type="Pfam" id="PF05532"/>
    </source>
</evidence>
<sequence>MNETTIKGGWNELKGKIKQAYGDLTDDDLTYTEGQEDEMWGKVQQKTGKTKDEIHKAIADL</sequence>
<dbReference type="PANTHER" id="PTHR34977">
    <property type="entry name" value="UPF0337 PROTEIN YJBJ"/>
    <property type="match status" value="1"/>
</dbReference>
<dbReference type="InterPro" id="IPR026042">
    <property type="entry name" value="YjbJ"/>
</dbReference>
<dbReference type="Gene3D" id="1.10.1470.10">
    <property type="entry name" value="YjbJ"/>
    <property type="match status" value="1"/>
</dbReference>
<accession>A0A0E3ZWK1</accession>
<dbReference type="RefSeq" id="WP_046574322.1">
    <property type="nucleotide sequence ID" value="NZ_CP010429.1"/>
</dbReference>
<dbReference type="PIRSF" id="PIRSF039008">
    <property type="entry name" value="YjbJ"/>
    <property type="match status" value="1"/>
</dbReference>
<dbReference type="HOGENOM" id="CLU_135567_4_4_10"/>
<dbReference type="Proteomes" id="UP000033054">
    <property type="component" value="Chromosome"/>
</dbReference>